<evidence type="ECO:0000256" key="1">
    <source>
        <dbReference type="SAM" id="MobiDB-lite"/>
    </source>
</evidence>
<gene>
    <name evidence="2" type="ORF">IPOD504_LOCUS15244</name>
</gene>
<dbReference type="EMBL" id="OW152818">
    <property type="protein sequence ID" value="CAH2071722.1"/>
    <property type="molecule type" value="Genomic_DNA"/>
</dbReference>
<feature type="region of interest" description="Disordered" evidence="1">
    <location>
        <begin position="1"/>
        <end position="28"/>
    </location>
</feature>
<organism evidence="2 3">
    <name type="scientific">Iphiclides podalirius</name>
    <name type="common">scarce swallowtail</name>
    <dbReference type="NCBI Taxonomy" id="110791"/>
    <lineage>
        <taxon>Eukaryota</taxon>
        <taxon>Metazoa</taxon>
        <taxon>Ecdysozoa</taxon>
        <taxon>Arthropoda</taxon>
        <taxon>Hexapoda</taxon>
        <taxon>Insecta</taxon>
        <taxon>Pterygota</taxon>
        <taxon>Neoptera</taxon>
        <taxon>Endopterygota</taxon>
        <taxon>Lepidoptera</taxon>
        <taxon>Glossata</taxon>
        <taxon>Ditrysia</taxon>
        <taxon>Papilionoidea</taxon>
        <taxon>Papilionidae</taxon>
        <taxon>Papilioninae</taxon>
        <taxon>Iphiclides</taxon>
    </lineage>
</organism>
<accession>A0ABN8J2S6</accession>
<evidence type="ECO:0000313" key="2">
    <source>
        <dbReference type="EMBL" id="CAH2071722.1"/>
    </source>
</evidence>
<name>A0ABN8J2S6_9NEOP</name>
<dbReference type="Proteomes" id="UP000837857">
    <property type="component" value="Chromosome 6"/>
</dbReference>
<feature type="compositionally biased region" description="Pro residues" evidence="1">
    <location>
        <begin position="7"/>
        <end position="20"/>
    </location>
</feature>
<proteinExistence type="predicted"/>
<keyword evidence="3" id="KW-1185">Reference proteome</keyword>
<feature type="non-terminal residue" evidence="2">
    <location>
        <position position="1"/>
    </location>
</feature>
<reference evidence="2" key="1">
    <citation type="submission" date="2022-03" db="EMBL/GenBank/DDBJ databases">
        <authorList>
            <person name="Martin H S."/>
        </authorList>
    </citation>
    <scope>NUCLEOTIDE SEQUENCE</scope>
</reference>
<sequence length="180" mass="20283">MTSVRLRPPPLRPAPLPPNQFPSKSRSSPPPLLYLVYTETLHRTALGYLSNHLVRPHSVRRKGFCTPPDCSVDHPRPIPPTSELGRVHRTASLIRISSGGPYSFPRSASTRGCDRWGQRFSLMGCSPRRPHARHDHATKIKPPATVQSLVRSDRSVSTVETKEQKRLYINWVAKKKITDV</sequence>
<protein>
    <submittedName>
        <fullName evidence="2">Uncharacterized protein</fullName>
    </submittedName>
</protein>
<evidence type="ECO:0000313" key="3">
    <source>
        <dbReference type="Proteomes" id="UP000837857"/>
    </source>
</evidence>